<accession>A0A2S6AMN7</accession>
<evidence type="ECO:0000313" key="2">
    <source>
        <dbReference type="Proteomes" id="UP000239874"/>
    </source>
</evidence>
<name>A0A2S6AMN7_9NOCA</name>
<dbReference type="Proteomes" id="UP000239874">
    <property type="component" value="Unassembled WGS sequence"/>
</dbReference>
<protein>
    <submittedName>
        <fullName evidence="1">Uncharacterized protein</fullName>
    </submittedName>
</protein>
<sequence length="149" mass="16781">MLMLMFKKVGPDTYEAGFPVDWALGFRPWTPQTRSFAVIHRAGTEFQLYVHDKGPEHRPVAFEALADAERAASLIAEMPTREFARLRTIAGNHIARNFDLPHPAAQKLAQNMRSAMVAHYALRHNLLEAVRARPALRVASRGPRVALCR</sequence>
<dbReference type="AlphaFoldDB" id="A0A2S6AMN7"/>
<dbReference type="EMBL" id="PSZC01000014">
    <property type="protein sequence ID" value="PPJ36488.1"/>
    <property type="molecule type" value="Genomic_DNA"/>
</dbReference>
<comment type="caution">
    <text evidence="1">The sequence shown here is derived from an EMBL/GenBank/DDBJ whole genome shotgun (WGS) entry which is preliminary data.</text>
</comment>
<gene>
    <name evidence="1" type="ORF">C5E45_20815</name>
</gene>
<organism evidence="1 2">
    <name type="scientific">Nocardia nova</name>
    <dbReference type="NCBI Taxonomy" id="37330"/>
    <lineage>
        <taxon>Bacteria</taxon>
        <taxon>Bacillati</taxon>
        <taxon>Actinomycetota</taxon>
        <taxon>Actinomycetes</taxon>
        <taxon>Mycobacteriales</taxon>
        <taxon>Nocardiaceae</taxon>
        <taxon>Nocardia</taxon>
    </lineage>
</organism>
<reference evidence="1 2" key="1">
    <citation type="submission" date="2018-02" db="EMBL/GenBank/DDBJ databases">
        <title>8 Nocardia nova and 1 Nocardia cyriacigeorgica strain used for evolution to TMP-SMX.</title>
        <authorList>
            <person name="Mehta H."/>
            <person name="Weng J."/>
            <person name="Shamoo Y."/>
        </authorList>
    </citation>
    <scope>NUCLEOTIDE SEQUENCE [LARGE SCALE GENOMIC DNA]</scope>
    <source>
        <strain evidence="1 2">MDA3139</strain>
    </source>
</reference>
<evidence type="ECO:0000313" key="1">
    <source>
        <dbReference type="EMBL" id="PPJ36488.1"/>
    </source>
</evidence>
<proteinExistence type="predicted"/>